<evidence type="ECO:0000256" key="10">
    <source>
        <dbReference type="ARBA" id="ARBA00049244"/>
    </source>
</evidence>
<dbReference type="Pfam" id="PF14791">
    <property type="entry name" value="DNA_pol_B_thumb"/>
    <property type="match status" value="1"/>
</dbReference>
<comment type="caution">
    <text evidence="14">The sequence shown here is derived from an EMBL/GenBank/DDBJ whole genome shotgun (WGS) entry which is preliminary data.</text>
</comment>
<dbReference type="PROSITE" id="PS50172">
    <property type="entry name" value="BRCT"/>
    <property type="match status" value="1"/>
</dbReference>
<dbReference type="Gene3D" id="1.10.150.110">
    <property type="entry name" value="DNA polymerase beta, N-terminal domain-like"/>
    <property type="match status" value="1"/>
</dbReference>
<reference evidence="14 15" key="1">
    <citation type="submission" date="2016-07" db="EMBL/GenBank/DDBJ databases">
        <title>Pervasive Adenine N6-methylation of Active Genes in Fungi.</title>
        <authorList>
            <consortium name="DOE Joint Genome Institute"/>
            <person name="Mondo S.J."/>
            <person name="Dannebaum R.O."/>
            <person name="Kuo R.C."/>
            <person name="Labutti K."/>
            <person name="Haridas S."/>
            <person name="Kuo A."/>
            <person name="Salamov A."/>
            <person name="Ahrendt S.R."/>
            <person name="Lipzen A."/>
            <person name="Sullivan W."/>
            <person name="Andreopoulos W.B."/>
            <person name="Clum A."/>
            <person name="Lindquist E."/>
            <person name="Daum C."/>
            <person name="Ramamoorthy G.K."/>
            <person name="Gryganskyi A."/>
            <person name="Culley D."/>
            <person name="Magnuson J.K."/>
            <person name="James T.Y."/>
            <person name="O'Malley M.A."/>
            <person name="Stajich J.E."/>
            <person name="Spatafora J.W."/>
            <person name="Visel A."/>
            <person name="Grigoriev I.V."/>
        </authorList>
    </citation>
    <scope>NUCLEOTIDE SEQUENCE [LARGE SCALE GENOMIC DNA]</scope>
    <source>
        <strain evidence="14 15">NRRL 1336</strain>
    </source>
</reference>
<dbReference type="SUPFAM" id="SSF81301">
    <property type="entry name" value="Nucleotidyltransferase"/>
    <property type="match status" value="1"/>
</dbReference>
<comment type="subcellular location">
    <subcellularLocation>
        <location evidence="1 11">Nucleus</location>
    </subcellularLocation>
</comment>
<dbReference type="CDD" id="cd00141">
    <property type="entry name" value="NT_POLXc"/>
    <property type="match status" value="1"/>
</dbReference>
<keyword evidence="5" id="KW-0479">Metal-binding</keyword>
<sequence length="484" mass="55271">MNWISECVTQRQFLDPTPYQIQIDIPSSLSESTESVIVPLSTSASAPAALLLSDKEDTRPKQMRSWRQVYATYKQQCRMPVSKHAILHGYDAGSNKKRKKSKLRREPSYQTTTSGESSLEQGHPWWAETSLYQTTTYVCEQPSPLDHHNKALVEIFEFLEHTRELRGDSINGLSYRKAAAVLKSYPYEIKSSHEALQLKGIGKKTGRIIEDYLKTGHVPDIALVKEDPEFKTLDLFYNIHGVGATTAREWYNKGHRSLDDLKDNEQLSKDQLLGIKYYDDFLQRIPRHQVEIIVEEFHGLLEEYQKGCKYTVCGSYRRGKPSSGDIDILVTHPDEKVTKKLLGELVDHLQSLGYIQDILSQSGRMAAHADMNESGDSHGEGDDDNKYSNQNRQALCVWLSKGCSINRRLDLIVVPWCDYPVAILGWTGSRYFERSLRLRAKQQKKLKVTSHGIFRKGEKLQVNSEEHAFEILGLSYIDPSDRNC</sequence>
<dbReference type="FunFam" id="1.10.150.110:FF:000005">
    <property type="entry name" value="DNA polymerase POL4"/>
    <property type="match status" value="1"/>
</dbReference>
<keyword evidence="7 11" id="KW-0239">DNA-directed DNA polymerase</keyword>
<dbReference type="FunFam" id="1.10.150.20:FF:000010">
    <property type="entry name" value="DNA polymerase lambda"/>
    <property type="match status" value="1"/>
</dbReference>
<keyword evidence="8 11" id="KW-0234">DNA repair</keyword>
<dbReference type="Pfam" id="PF14792">
    <property type="entry name" value="DNA_pol_B_palm"/>
    <property type="match status" value="1"/>
</dbReference>
<dbReference type="InterPro" id="IPR002054">
    <property type="entry name" value="DNA-dir_DNA_pol_X"/>
</dbReference>
<dbReference type="InterPro" id="IPR019843">
    <property type="entry name" value="DNA_pol-X_BS"/>
</dbReference>
<comment type="catalytic activity">
    <reaction evidence="10 11">
        <text>DNA(n) + a 2'-deoxyribonucleoside 5'-triphosphate = DNA(n+1) + diphosphate</text>
        <dbReference type="Rhea" id="RHEA:22508"/>
        <dbReference type="Rhea" id="RHEA-COMP:17339"/>
        <dbReference type="Rhea" id="RHEA-COMP:17340"/>
        <dbReference type="ChEBI" id="CHEBI:33019"/>
        <dbReference type="ChEBI" id="CHEBI:61560"/>
        <dbReference type="ChEBI" id="CHEBI:173112"/>
        <dbReference type="EC" id="2.7.7.7"/>
    </reaction>
</comment>
<feature type="compositionally biased region" description="Polar residues" evidence="12">
    <location>
        <begin position="108"/>
        <end position="120"/>
    </location>
</feature>
<dbReference type="SUPFAM" id="SSF47802">
    <property type="entry name" value="DNA polymerase beta, N-terminal domain-like"/>
    <property type="match status" value="1"/>
</dbReference>
<evidence type="ECO:0000256" key="11">
    <source>
        <dbReference type="RuleBase" id="RU366014"/>
    </source>
</evidence>
<dbReference type="Pfam" id="PF14716">
    <property type="entry name" value="HHH_8"/>
    <property type="match status" value="1"/>
</dbReference>
<dbReference type="GO" id="GO:0006303">
    <property type="term" value="P:double-strand break repair via nonhomologous end joining"/>
    <property type="evidence" value="ECO:0007669"/>
    <property type="project" value="TreeGrafter"/>
</dbReference>
<protein>
    <recommendedName>
        <fullName evidence="11">DNA polymerase</fullName>
        <ecNumber evidence="11">2.7.7.7</ecNumber>
    </recommendedName>
</protein>
<evidence type="ECO:0000256" key="2">
    <source>
        <dbReference type="ARBA" id="ARBA00008323"/>
    </source>
</evidence>
<evidence type="ECO:0000256" key="9">
    <source>
        <dbReference type="ARBA" id="ARBA00023242"/>
    </source>
</evidence>
<feature type="domain" description="BRCT" evidence="13">
    <location>
        <begin position="1"/>
        <end position="21"/>
    </location>
</feature>
<keyword evidence="4 11" id="KW-0548">Nucleotidyltransferase</keyword>
<dbReference type="InterPro" id="IPR028207">
    <property type="entry name" value="DNA_pol_B_palm_palm"/>
</dbReference>
<dbReference type="PROSITE" id="PS00522">
    <property type="entry name" value="DNA_POLYMERASE_X"/>
    <property type="match status" value="1"/>
</dbReference>
<dbReference type="PRINTS" id="PR00869">
    <property type="entry name" value="DNAPOLX"/>
</dbReference>
<dbReference type="InterPro" id="IPR029398">
    <property type="entry name" value="PolB_thumb"/>
</dbReference>
<dbReference type="GO" id="GO:0046872">
    <property type="term" value="F:metal ion binding"/>
    <property type="evidence" value="ECO:0007669"/>
    <property type="project" value="UniProtKB-UniRule"/>
</dbReference>
<dbReference type="Gene3D" id="3.30.210.10">
    <property type="entry name" value="DNA polymerase, thumb domain"/>
    <property type="match status" value="1"/>
</dbReference>
<evidence type="ECO:0000256" key="7">
    <source>
        <dbReference type="ARBA" id="ARBA00022932"/>
    </source>
</evidence>
<feature type="region of interest" description="Disordered" evidence="12">
    <location>
        <begin position="366"/>
        <end position="386"/>
    </location>
</feature>
<comment type="similarity">
    <text evidence="2 11">Belongs to the DNA polymerase type-X family.</text>
</comment>
<accession>A0A1X2J1E8</accession>
<organism evidence="14 15">
    <name type="scientific">Absidia repens</name>
    <dbReference type="NCBI Taxonomy" id="90262"/>
    <lineage>
        <taxon>Eukaryota</taxon>
        <taxon>Fungi</taxon>
        <taxon>Fungi incertae sedis</taxon>
        <taxon>Mucoromycota</taxon>
        <taxon>Mucoromycotina</taxon>
        <taxon>Mucoromycetes</taxon>
        <taxon>Mucorales</taxon>
        <taxon>Cunninghamellaceae</taxon>
        <taxon>Absidia</taxon>
    </lineage>
</organism>
<dbReference type="InterPro" id="IPR018944">
    <property type="entry name" value="DNA_pol_lambd_fingers_domain"/>
</dbReference>
<dbReference type="InterPro" id="IPR043519">
    <property type="entry name" value="NT_sf"/>
</dbReference>
<keyword evidence="3 11" id="KW-0808">Transferase</keyword>
<dbReference type="EC" id="2.7.7.7" evidence="11"/>
<dbReference type="GO" id="GO:0003677">
    <property type="term" value="F:DNA binding"/>
    <property type="evidence" value="ECO:0007669"/>
    <property type="project" value="UniProtKB-UniRule"/>
</dbReference>
<dbReference type="Proteomes" id="UP000193560">
    <property type="component" value="Unassembled WGS sequence"/>
</dbReference>
<evidence type="ECO:0000256" key="8">
    <source>
        <dbReference type="ARBA" id="ARBA00023204"/>
    </source>
</evidence>
<dbReference type="GO" id="GO:0005634">
    <property type="term" value="C:nucleus"/>
    <property type="evidence" value="ECO:0007669"/>
    <property type="project" value="UniProtKB-SubCell"/>
</dbReference>
<dbReference type="InterPro" id="IPR010996">
    <property type="entry name" value="HHH_MUS81"/>
</dbReference>
<feature type="compositionally biased region" description="Basic and acidic residues" evidence="12">
    <location>
        <begin position="375"/>
        <end position="386"/>
    </location>
</feature>
<dbReference type="EMBL" id="MCGE01000001">
    <property type="protein sequence ID" value="ORZ25679.1"/>
    <property type="molecule type" value="Genomic_DNA"/>
</dbReference>
<evidence type="ECO:0000256" key="1">
    <source>
        <dbReference type="ARBA" id="ARBA00004123"/>
    </source>
</evidence>
<feature type="region of interest" description="Disordered" evidence="12">
    <location>
        <begin position="94"/>
        <end position="120"/>
    </location>
</feature>
<evidence type="ECO:0000256" key="12">
    <source>
        <dbReference type="SAM" id="MobiDB-lite"/>
    </source>
</evidence>
<evidence type="ECO:0000313" key="14">
    <source>
        <dbReference type="EMBL" id="ORZ25679.1"/>
    </source>
</evidence>
<dbReference type="STRING" id="90262.A0A1X2J1E8"/>
<evidence type="ECO:0000256" key="4">
    <source>
        <dbReference type="ARBA" id="ARBA00022695"/>
    </source>
</evidence>
<dbReference type="AlphaFoldDB" id="A0A1X2J1E8"/>
<dbReference type="InterPro" id="IPR037160">
    <property type="entry name" value="DNA_Pol_thumb_sf"/>
</dbReference>
<evidence type="ECO:0000256" key="5">
    <source>
        <dbReference type="ARBA" id="ARBA00022723"/>
    </source>
</evidence>
<dbReference type="PRINTS" id="PR00870">
    <property type="entry name" value="DNAPOLXBETA"/>
</dbReference>
<dbReference type="InterPro" id="IPR002008">
    <property type="entry name" value="DNA_pol_X_beta-like"/>
</dbReference>
<evidence type="ECO:0000256" key="6">
    <source>
        <dbReference type="ARBA" id="ARBA00022763"/>
    </source>
</evidence>
<dbReference type="GO" id="GO:0003887">
    <property type="term" value="F:DNA-directed DNA polymerase activity"/>
    <property type="evidence" value="ECO:0007669"/>
    <property type="project" value="UniProtKB-UniRule"/>
</dbReference>
<comment type="function">
    <text evidence="11">DNA polymerase that functions in several pathways of DNA repair. Involved in base excision repair (BER) responsible for repair of lesions that give rise to abasic (AP) sites in DNA. Also contributes to DNA double-strand break repair by non-homologous end joining and homologous recombination. Has both template-dependent and template-independent (terminal transferase) DNA polymerase activities. Has also a 5'-deoxyribose-5-phosphate lyase (dRP lyase) activity.</text>
</comment>
<keyword evidence="9 11" id="KW-0539">Nucleus</keyword>
<dbReference type="Gene3D" id="3.30.460.10">
    <property type="entry name" value="Beta Polymerase, domain 2"/>
    <property type="match status" value="1"/>
</dbReference>
<name>A0A1X2J1E8_9FUNG</name>
<dbReference type="InterPro" id="IPR027421">
    <property type="entry name" value="DNA_pol_lamdba_lyase_dom_sf"/>
</dbReference>
<dbReference type="Pfam" id="PF10391">
    <property type="entry name" value="DNA_pol_lambd_f"/>
    <property type="match status" value="1"/>
</dbReference>
<dbReference type="SUPFAM" id="SSF81585">
    <property type="entry name" value="PsbU/PolX domain-like"/>
    <property type="match status" value="1"/>
</dbReference>
<evidence type="ECO:0000313" key="15">
    <source>
        <dbReference type="Proteomes" id="UP000193560"/>
    </source>
</evidence>
<keyword evidence="15" id="KW-1185">Reference proteome</keyword>
<dbReference type="Gene3D" id="1.10.150.20">
    <property type="entry name" value="5' to 3' exonuclease, C-terminal subdomain"/>
    <property type="match status" value="1"/>
</dbReference>
<dbReference type="PANTHER" id="PTHR11276:SF29">
    <property type="entry name" value="DNA POLYMERASE TYPE-X FAMILY PROTEIN POL4"/>
    <property type="match status" value="1"/>
</dbReference>
<dbReference type="InterPro" id="IPR022312">
    <property type="entry name" value="DNA_pol_X"/>
</dbReference>
<dbReference type="PANTHER" id="PTHR11276">
    <property type="entry name" value="DNA POLYMERASE TYPE-X FAMILY MEMBER"/>
    <property type="match status" value="1"/>
</dbReference>
<proteinExistence type="inferred from homology"/>
<keyword evidence="6 11" id="KW-0227">DNA damage</keyword>
<evidence type="ECO:0000256" key="3">
    <source>
        <dbReference type="ARBA" id="ARBA00022679"/>
    </source>
</evidence>
<evidence type="ECO:0000259" key="13">
    <source>
        <dbReference type="PROSITE" id="PS50172"/>
    </source>
</evidence>
<dbReference type="InterPro" id="IPR001357">
    <property type="entry name" value="BRCT_dom"/>
</dbReference>
<dbReference type="OrthoDB" id="205514at2759"/>
<gene>
    <name evidence="14" type="ORF">BCR42DRAFT_400655</name>
</gene>
<dbReference type="SMART" id="SM00483">
    <property type="entry name" value="POLXc"/>
    <property type="match status" value="1"/>
</dbReference>